<dbReference type="EMBL" id="BJYR01000005">
    <property type="protein sequence ID" value="GEN98895.1"/>
    <property type="molecule type" value="Genomic_DNA"/>
</dbReference>
<protein>
    <submittedName>
        <fullName evidence="1">Uncharacterized protein</fullName>
    </submittedName>
</protein>
<dbReference type="AlphaFoldDB" id="A0A512AGR1"/>
<dbReference type="Proteomes" id="UP000321464">
    <property type="component" value="Unassembled WGS sequence"/>
</dbReference>
<proteinExistence type="predicted"/>
<reference evidence="1 2" key="1">
    <citation type="submission" date="2019-07" db="EMBL/GenBank/DDBJ databases">
        <title>Whole genome shotgun sequence of Novosphingobium sediminis NBRC 106119.</title>
        <authorList>
            <person name="Hosoyama A."/>
            <person name="Uohara A."/>
            <person name="Ohji S."/>
            <person name="Ichikawa N."/>
        </authorList>
    </citation>
    <scope>NUCLEOTIDE SEQUENCE [LARGE SCALE GENOMIC DNA]</scope>
    <source>
        <strain evidence="1 2">NBRC 106119</strain>
    </source>
</reference>
<name>A0A512AGR1_9SPHN</name>
<evidence type="ECO:0000313" key="2">
    <source>
        <dbReference type="Proteomes" id="UP000321464"/>
    </source>
</evidence>
<comment type="caution">
    <text evidence="1">The sequence shown here is derived from an EMBL/GenBank/DDBJ whole genome shotgun (WGS) entry which is preliminary data.</text>
</comment>
<keyword evidence="2" id="KW-1185">Reference proteome</keyword>
<sequence length="63" mass="6756">MKPPMPIIAQAAASQTKKRASLSSAALRDKEPVLVSNTCVLMPRASPLAFRLHPLRTSCNGLL</sequence>
<organism evidence="1 2">
    <name type="scientific">Novosphingobium sediminis</name>
    <dbReference type="NCBI Taxonomy" id="707214"/>
    <lineage>
        <taxon>Bacteria</taxon>
        <taxon>Pseudomonadati</taxon>
        <taxon>Pseudomonadota</taxon>
        <taxon>Alphaproteobacteria</taxon>
        <taxon>Sphingomonadales</taxon>
        <taxon>Sphingomonadaceae</taxon>
        <taxon>Novosphingobium</taxon>
    </lineage>
</organism>
<evidence type="ECO:0000313" key="1">
    <source>
        <dbReference type="EMBL" id="GEN98895.1"/>
    </source>
</evidence>
<accession>A0A512AGR1</accession>
<gene>
    <name evidence="1" type="ORF">NSE01_07280</name>
</gene>